<dbReference type="PANTHER" id="PTHR12993">
    <property type="entry name" value="N-ACETYLGLUCOSAMINYL-PHOSPHATIDYLINOSITOL DE-N-ACETYLASE-RELATED"/>
    <property type="match status" value="1"/>
</dbReference>
<dbReference type="SUPFAM" id="SSF102588">
    <property type="entry name" value="LmbE-like"/>
    <property type="match status" value="1"/>
</dbReference>
<dbReference type="InterPro" id="IPR024078">
    <property type="entry name" value="LmbE-like_dom_sf"/>
</dbReference>
<protein>
    <submittedName>
        <fullName evidence="1">Unannotated protein</fullName>
    </submittedName>
</protein>
<dbReference type="PANTHER" id="PTHR12993:SF11">
    <property type="entry name" value="N-ACETYLGLUCOSAMINYL-PHOSPHATIDYLINOSITOL DE-N-ACETYLASE"/>
    <property type="match status" value="1"/>
</dbReference>
<dbReference type="GO" id="GO:0016811">
    <property type="term" value="F:hydrolase activity, acting on carbon-nitrogen (but not peptide) bonds, in linear amides"/>
    <property type="evidence" value="ECO:0007669"/>
    <property type="project" value="TreeGrafter"/>
</dbReference>
<proteinExistence type="predicted"/>
<dbReference type="InterPro" id="IPR003737">
    <property type="entry name" value="GlcNAc_PI_deacetylase-related"/>
</dbReference>
<evidence type="ECO:0000313" key="1">
    <source>
        <dbReference type="EMBL" id="CAB4625432.1"/>
    </source>
</evidence>
<name>A0A6J6ILK0_9ZZZZ</name>
<accession>A0A6J6ILK0</accession>
<gene>
    <name evidence="1" type="ORF">UFOPK1835_02112</name>
</gene>
<dbReference type="AlphaFoldDB" id="A0A6J6ILK0"/>
<sequence>MQRYSPAPPCKNGGVTQATLVVFHAHPDDEALLSSGTIASATAAGHRVILVLATKGDAGTVGATVLDDDEDLGSRRAREAKVSADALGVAGLEFLPYNDSGLVPPTDGAWPKGSFCAAGIDEAAGHLVEILRRENATILIADDRNGGYGHPDHVQVHLVAYAASLATGVPLLQATIDREFLSGGIELARSLGFEVPEGFVPPDVSSWYTPHDEITHVADVGPQLSAKRASMAAHATQATGAPDTVRTLSVFLGLPDDIFAIAFSTEWFVLAPSADADLPPAVESLFTRPA</sequence>
<dbReference type="EMBL" id="CAEZUP010000145">
    <property type="protein sequence ID" value="CAB4625432.1"/>
    <property type="molecule type" value="Genomic_DNA"/>
</dbReference>
<dbReference type="Gene3D" id="3.40.50.10320">
    <property type="entry name" value="LmbE-like"/>
    <property type="match status" value="1"/>
</dbReference>
<reference evidence="1" key="1">
    <citation type="submission" date="2020-05" db="EMBL/GenBank/DDBJ databases">
        <authorList>
            <person name="Chiriac C."/>
            <person name="Salcher M."/>
            <person name="Ghai R."/>
            <person name="Kavagutti S V."/>
        </authorList>
    </citation>
    <scope>NUCLEOTIDE SEQUENCE</scope>
</reference>
<dbReference type="Pfam" id="PF02585">
    <property type="entry name" value="PIG-L"/>
    <property type="match status" value="1"/>
</dbReference>
<organism evidence="1">
    <name type="scientific">freshwater metagenome</name>
    <dbReference type="NCBI Taxonomy" id="449393"/>
    <lineage>
        <taxon>unclassified sequences</taxon>
        <taxon>metagenomes</taxon>
        <taxon>ecological metagenomes</taxon>
    </lineage>
</organism>